<dbReference type="AlphaFoldDB" id="A0A094JKN8"/>
<keyword evidence="1" id="KW-1133">Transmembrane helix</keyword>
<organism evidence="2 3">
    <name type="scientific">Shewanella mangrovi</name>
    <dbReference type="NCBI Taxonomy" id="1515746"/>
    <lineage>
        <taxon>Bacteria</taxon>
        <taxon>Pseudomonadati</taxon>
        <taxon>Pseudomonadota</taxon>
        <taxon>Gammaproteobacteria</taxon>
        <taxon>Alteromonadales</taxon>
        <taxon>Shewanellaceae</taxon>
        <taxon>Shewanella</taxon>
    </lineage>
</organism>
<protein>
    <recommendedName>
        <fullName evidence="4">Pilus assembly protein PilW</fullName>
    </recommendedName>
</protein>
<dbReference type="OrthoDB" id="6692539at2"/>
<evidence type="ECO:0000313" key="2">
    <source>
        <dbReference type="EMBL" id="KFZ38624.1"/>
    </source>
</evidence>
<keyword evidence="1" id="KW-0812">Transmembrane</keyword>
<reference evidence="2 3" key="1">
    <citation type="submission" date="2014-06" db="EMBL/GenBank/DDBJ databases">
        <title>Shewanella sp. YQH10.</title>
        <authorList>
            <person name="Liu Y."/>
            <person name="Zeng R."/>
        </authorList>
    </citation>
    <scope>NUCLEOTIDE SEQUENCE [LARGE SCALE GENOMIC DNA]</scope>
    <source>
        <strain evidence="2 3">YQH10</strain>
    </source>
</reference>
<gene>
    <name evidence="2" type="ORF">HR45_04150</name>
</gene>
<name>A0A094JKN8_9GAMM</name>
<dbReference type="Proteomes" id="UP000029264">
    <property type="component" value="Unassembled WGS sequence"/>
</dbReference>
<dbReference type="STRING" id="1515746.HR45_04150"/>
<evidence type="ECO:0000256" key="1">
    <source>
        <dbReference type="SAM" id="Phobius"/>
    </source>
</evidence>
<keyword evidence="3" id="KW-1185">Reference proteome</keyword>
<keyword evidence="1" id="KW-0472">Membrane</keyword>
<sequence length="264" mass="28164">MTWLSKTNSTSLRHLSRAQQGFSLISMMVGVLVTSFSLLAMMALYKSAVFHIYNPESGSETFSIRNQQNMTGLLTMQLLLQKAGFGIPDATTNSHFILVSGGGLTATTGSAMLSPAGIVETVGFAAKIGNSLFWEENTALSDIAASYTCRGILSDQTNFAVYQLTKVGSCHPVSTQWSGQTWQIIRIIKPNVLSGPVSFNVQLNTSKCSPFGSEMTTSLLASSVASLDGLASDAATKAGLQVNVNWSQSASYTPWSSCLLNFSN</sequence>
<comment type="caution">
    <text evidence="2">The sequence shown here is derived from an EMBL/GenBank/DDBJ whole genome shotgun (WGS) entry which is preliminary data.</text>
</comment>
<proteinExistence type="predicted"/>
<dbReference type="eggNOG" id="COG4966">
    <property type="taxonomic scope" value="Bacteria"/>
</dbReference>
<feature type="transmembrane region" description="Helical" evidence="1">
    <location>
        <begin position="21"/>
        <end position="45"/>
    </location>
</feature>
<dbReference type="EMBL" id="JPEO01000002">
    <property type="protein sequence ID" value="KFZ38624.1"/>
    <property type="molecule type" value="Genomic_DNA"/>
</dbReference>
<accession>A0A094JKN8</accession>
<dbReference type="RefSeq" id="WP_037439943.1">
    <property type="nucleotide sequence ID" value="NZ_JPEO01000002.1"/>
</dbReference>
<evidence type="ECO:0008006" key="4">
    <source>
        <dbReference type="Google" id="ProtNLM"/>
    </source>
</evidence>
<evidence type="ECO:0000313" key="3">
    <source>
        <dbReference type="Proteomes" id="UP000029264"/>
    </source>
</evidence>